<evidence type="ECO:0000256" key="18">
    <source>
        <dbReference type="SAM" id="SignalP"/>
    </source>
</evidence>
<dbReference type="GO" id="GO:0003887">
    <property type="term" value="F:DNA-directed DNA polymerase activity"/>
    <property type="evidence" value="ECO:0007669"/>
    <property type="project" value="UniProtKB-KW"/>
</dbReference>
<dbReference type="Pfam" id="PF17921">
    <property type="entry name" value="Integrase_H2C2"/>
    <property type="match status" value="1"/>
</dbReference>
<dbReference type="Pfam" id="PF17917">
    <property type="entry name" value="RT_RNaseH"/>
    <property type="match status" value="1"/>
</dbReference>
<keyword evidence="13" id="KW-0239">DNA-directed DNA polymerase</keyword>
<dbReference type="GO" id="GO:0004190">
    <property type="term" value="F:aspartic-type endopeptidase activity"/>
    <property type="evidence" value="ECO:0007669"/>
    <property type="project" value="UniProtKB-KW"/>
</dbReference>
<feature type="domain" description="Chromo" evidence="19">
    <location>
        <begin position="1016"/>
        <end position="1064"/>
    </location>
</feature>
<dbReference type="Pfam" id="PF00665">
    <property type="entry name" value="rve"/>
    <property type="match status" value="1"/>
</dbReference>
<dbReference type="AlphaFoldDB" id="A0AAW0MQU3"/>
<evidence type="ECO:0000256" key="13">
    <source>
        <dbReference type="ARBA" id="ARBA00022932"/>
    </source>
</evidence>
<dbReference type="EMBL" id="JBBPFD010000021">
    <property type="protein sequence ID" value="KAK7883132.1"/>
    <property type="molecule type" value="Genomic_DNA"/>
</dbReference>
<dbReference type="SUPFAM" id="SSF56672">
    <property type="entry name" value="DNA/RNA polymerases"/>
    <property type="match status" value="1"/>
</dbReference>
<dbReference type="InterPro" id="IPR036397">
    <property type="entry name" value="RNaseH_sf"/>
</dbReference>
<keyword evidence="6" id="KW-0479">Metal-binding</keyword>
<keyword evidence="2" id="KW-0645">Protease</keyword>
<dbReference type="PANTHER" id="PTHR37984:SF15">
    <property type="entry name" value="INTEGRASE CATALYTIC DOMAIN-CONTAINING PROTEIN"/>
    <property type="match status" value="1"/>
</dbReference>
<evidence type="ECO:0000256" key="12">
    <source>
        <dbReference type="ARBA" id="ARBA00022918"/>
    </source>
</evidence>
<dbReference type="Gene3D" id="1.10.340.70">
    <property type="match status" value="1"/>
</dbReference>
<dbReference type="InterPro" id="IPR023780">
    <property type="entry name" value="Chromo_domain"/>
</dbReference>
<proteinExistence type="predicted"/>
<dbReference type="InterPro" id="IPR043502">
    <property type="entry name" value="DNA/RNA_pol_sf"/>
</dbReference>
<protein>
    <recommendedName>
        <fullName evidence="16">Gypsy retrotransposon integrase-like protein 1</fullName>
    </recommendedName>
</protein>
<evidence type="ECO:0000256" key="16">
    <source>
        <dbReference type="ARBA" id="ARBA00039658"/>
    </source>
</evidence>
<evidence type="ECO:0000256" key="6">
    <source>
        <dbReference type="ARBA" id="ARBA00022723"/>
    </source>
</evidence>
<keyword evidence="5" id="KW-0540">Nuclease</keyword>
<evidence type="ECO:0000313" key="21">
    <source>
        <dbReference type="EMBL" id="KAK7883132.1"/>
    </source>
</evidence>
<dbReference type="GO" id="GO:0006310">
    <property type="term" value="P:DNA recombination"/>
    <property type="evidence" value="ECO:0007669"/>
    <property type="project" value="UniProtKB-KW"/>
</dbReference>
<dbReference type="PROSITE" id="PS50994">
    <property type="entry name" value="INTEGRASE"/>
    <property type="match status" value="1"/>
</dbReference>
<dbReference type="SUPFAM" id="SSF53098">
    <property type="entry name" value="Ribonuclease H-like"/>
    <property type="match status" value="1"/>
</dbReference>
<feature type="signal peptide" evidence="18">
    <location>
        <begin position="1"/>
        <end position="23"/>
    </location>
</feature>
<keyword evidence="11" id="KW-0229">DNA integration</keyword>
<dbReference type="GO" id="GO:0015074">
    <property type="term" value="P:DNA integration"/>
    <property type="evidence" value="ECO:0007669"/>
    <property type="project" value="UniProtKB-KW"/>
</dbReference>
<dbReference type="CDD" id="cd09274">
    <property type="entry name" value="RNase_HI_RT_Ty3"/>
    <property type="match status" value="1"/>
</dbReference>
<evidence type="ECO:0000256" key="5">
    <source>
        <dbReference type="ARBA" id="ARBA00022722"/>
    </source>
</evidence>
<evidence type="ECO:0000256" key="11">
    <source>
        <dbReference type="ARBA" id="ARBA00022908"/>
    </source>
</evidence>
<dbReference type="FunFam" id="3.10.20.370:FF:000003">
    <property type="entry name" value="Transposon Tf2-6 polyprotein"/>
    <property type="match status" value="1"/>
</dbReference>
<evidence type="ECO:0000256" key="4">
    <source>
        <dbReference type="ARBA" id="ARBA00022695"/>
    </source>
</evidence>
<evidence type="ECO:0000256" key="8">
    <source>
        <dbReference type="ARBA" id="ARBA00022759"/>
    </source>
</evidence>
<dbReference type="GO" id="GO:0005634">
    <property type="term" value="C:nucleus"/>
    <property type="evidence" value="ECO:0007669"/>
    <property type="project" value="UniProtKB-SubCell"/>
</dbReference>
<keyword evidence="9" id="KW-0378">Hydrolase</keyword>
<dbReference type="Pfam" id="PF03732">
    <property type="entry name" value="Retrotrans_gag"/>
    <property type="match status" value="1"/>
</dbReference>
<keyword evidence="3" id="KW-0808">Transferase</keyword>
<dbReference type="InterPro" id="IPR000953">
    <property type="entry name" value="Chromo/chromo_shadow_dom"/>
</dbReference>
<evidence type="ECO:0000256" key="17">
    <source>
        <dbReference type="SAM" id="MobiDB-lite"/>
    </source>
</evidence>
<dbReference type="SMART" id="SM00298">
    <property type="entry name" value="CHROMO"/>
    <property type="match status" value="1"/>
</dbReference>
<comment type="caution">
    <text evidence="21">The sequence shown here is derived from an EMBL/GenBank/DDBJ whole genome shotgun (WGS) entry which is preliminary data.</text>
</comment>
<dbReference type="InterPro" id="IPR050951">
    <property type="entry name" value="Retrovirus_Pol_polyprotein"/>
</dbReference>
<gene>
    <name evidence="21" type="ORF">WMY93_029306</name>
</gene>
<keyword evidence="22" id="KW-1185">Reference proteome</keyword>
<evidence type="ECO:0000259" key="20">
    <source>
        <dbReference type="PROSITE" id="PS50994"/>
    </source>
</evidence>
<dbReference type="FunFam" id="1.10.340.70:FF:000001">
    <property type="entry name" value="Retrovirus-related Pol polyprotein from transposon gypsy-like Protein"/>
    <property type="match status" value="1"/>
</dbReference>
<keyword evidence="14" id="KW-0238">DNA-binding</keyword>
<organism evidence="21 22">
    <name type="scientific">Mugilogobius chulae</name>
    <name type="common">yellowstripe goby</name>
    <dbReference type="NCBI Taxonomy" id="88201"/>
    <lineage>
        <taxon>Eukaryota</taxon>
        <taxon>Metazoa</taxon>
        <taxon>Chordata</taxon>
        <taxon>Craniata</taxon>
        <taxon>Vertebrata</taxon>
        <taxon>Euteleostomi</taxon>
        <taxon>Actinopterygii</taxon>
        <taxon>Neopterygii</taxon>
        <taxon>Teleostei</taxon>
        <taxon>Neoteleostei</taxon>
        <taxon>Acanthomorphata</taxon>
        <taxon>Gobiaria</taxon>
        <taxon>Gobiiformes</taxon>
        <taxon>Gobioidei</taxon>
        <taxon>Gobiidae</taxon>
        <taxon>Gobionellinae</taxon>
        <taxon>Mugilogobius</taxon>
    </lineage>
</organism>
<dbReference type="InterPro" id="IPR041373">
    <property type="entry name" value="RT_RNaseH"/>
</dbReference>
<dbReference type="Proteomes" id="UP001460270">
    <property type="component" value="Unassembled WGS sequence"/>
</dbReference>
<dbReference type="Gene3D" id="2.40.50.40">
    <property type="match status" value="1"/>
</dbReference>
<dbReference type="InterPro" id="IPR012337">
    <property type="entry name" value="RNaseH-like_sf"/>
</dbReference>
<dbReference type="GO" id="GO:0046872">
    <property type="term" value="F:metal ion binding"/>
    <property type="evidence" value="ECO:0007669"/>
    <property type="project" value="UniProtKB-KW"/>
</dbReference>
<evidence type="ECO:0000256" key="15">
    <source>
        <dbReference type="ARBA" id="ARBA00023172"/>
    </source>
</evidence>
<evidence type="ECO:0000256" key="1">
    <source>
        <dbReference type="ARBA" id="ARBA00004123"/>
    </source>
</evidence>
<evidence type="ECO:0000256" key="3">
    <source>
        <dbReference type="ARBA" id="ARBA00022679"/>
    </source>
</evidence>
<keyword evidence="15" id="KW-0233">DNA recombination</keyword>
<accession>A0AAW0MQU3</accession>
<dbReference type="PROSITE" id="PS50013">
    <property type="entry name" value="CHROMO_2"/>
    <property type="match status" value="1"/>
</dbReference>
<keyword evidence="4" id="KW-0548">Nucleotidyltransferase</keyword>
<feature type="domain" description="Integrase catalytic" evidence="20">
    <location>
        <begin position="715"/>
        <end position="874"/>
    </location>
</feature>
<keyword evidence="12" id="KW-0695">RNA-directed DNA polymerase</keyword>
<evidence type="ECO:0000313" key="22">
    <source>
        <dbReference type="Proteomes" id="UP001460270"/>
    </source>
</evidence>
<evidence type="ECO:0000256" key="7">
    <source>
        <dbReference type="ARBA" id="ARBA00022750"/>
    </source>
</evidence>
<keyword evidence="7" id="KW-0064">Aspartyl protease</keyword>
<dbReference type="GO" id="GO:0003964">
    <property type="term" value="F:RNA-directed DNA polymerase activity"/>
    <property type="evidence" value="ECO:0007669"/>
    <property type="project" value="UniProtKB-KW"/>
</dbReference>
<dbReference type="FunFam" id="3.30.420.10:FF:000032">
    <property type="entry name" value="Retrovirus-related Pol polyprotein from transposon 297-like Protein"/>
    <property type="match status" value="1"/>
</dbReference>
<dbReference type="Pfam" id="PF00385">
    <property type="entry name" value="Chromo"/>
    <property type="match status" value="1"/>
</dbReference>
<dbReference type="PANTHER" id="PTHR37984">
    <property type="entry name" value="PROTEIN CBG26694"/>
    <property type="match status" value="1"/>
</dbReference>
<dbReference type="Gene3D" id="3.10.20.370">
    <property type="match status" value="1"/>
</dbReference>
<reference evidence="22" key="1">
    <citation type="submission" date="2024-04" db="EMBL/GenBank/DDBJ databases">
        <title>Salinicola lusitanus LLJ914,a marine bacterium isolated from the Okinawa Trough.</title>
        <authorList>
            <person name="Li J."/>
        </authorList>
    </citation>
    <scope>NUCLEOTIDE SEQUENCE [LARGE SCALE GENOMIC DNA]</scope>
</reference>
<dbReference type="InterPro" id="IPR056924">
    <property type="entry name" value="SH3_Tf2-1"/>
</dbReference>
<keyword evidence="18" id="KW-0732">Signal</keyword>
<feature type="chain" id="PRO_5043339998" description="Gypsy retrotransposon integrase-like protein 1" evidence="18">
    <location>
        <begin position="24"/>
        <end position="1078"/>
    </location>
</feature>
<evidence type="ECO:0000256" key="10">
    <source>
        <dbReference type="ARBA" id="ARBA00022842"/>
    </source>
</evidence>
<name>A0AAW0MQU3_9GOBI</name>
<comment type="subcellular location">
    <subcellularLocation>
        <location evidence="1">Nucleus</location>
    </subcellularLocation>
</comment>
<feature type="region of interest" description="Disordered" evidence="17">
    <location>
        <begin position="273"/>
        <end position="314"/>
    </location>
</feature>
<evidence type="ECO:0000259" key="19">
    <source>
        <dbReference type="PROSITE" id="PS50013"/>
    </source>
</evidence>
<dbReference type="InterPro" id="IPR041588">
    <property type="entry name" value="Integrase_H2C2"/>
</dbReference>
<dbReference type="Pfam" id="PF24626">
    <property type="entry name" value="SH3_Tf2-1"/>
    <property type="match status" value="1"/>
</dbReference>
<dbReference type="GO" id="GO:0003677">
    <property type="term" value="F:DNA binding"/>
    <property type="evidence" value="ECO:0007669"/>
    <property type="project" value="UniProtKB-KW"/>
</dbReference>
<dbReference type="GO" id="GO:0004519">
    <property type="term" value="F:endonuclease activity"/>
    <property type="evidence" value="ECO:0007669"/>
    <property type="project" value="UniProtKB-KW"/>
</dbReference>
<dbReference type="InterPro" id="IPR016197">
    <property type="entry name" value="Chromo-like_dom_sf"/>
</dbReference>
<evidence type="ECO:0000256" key="9">
    <source>
        <dbReference type="ARBA" id="ARBA00022801"/>
    </source>
</evidence>
<dbReference type="GO" id="GO:0006508">
    <property type="term" value="P:proteolysis"/>
    <property type="evidence" value="ECO:0007669"/>
    <property type="project" value="UniProtKB-KW"/>
</dbReference>
<dbReference type="InterPro" id="IPR005162">
    <property type="entry name" value="Retrotrans_gag_dom"/>
</dbReference>
<evidence type="ECO:0000256" key="14">
    <source>
        <dbReference type="ARBA" id="ARBA00023125"/>
    </source>
</evidence>
<dbReference type="InterPro" id="IPR001584">
    <property type="entry name" value="Integrase_cat-core"/>
</dbReference>
<keyword evidence="10" id="KW-0460">Magnesium</keyword>
<evidence type="ECO:0000256" key="2">
    <source>
        <dbReference type="ARBA" id="ARBA00022670"/>
    </source>
</evidence>
<keyword evidence="8" id="KW-0255">Endonuclease</keyword>
<dbReference type="Gene3D" id="3.30.420.10">
    <property type="entry name" value="Ribonuclease H-like superfamily/Ribonuclease H"/>
    <property type="match status" value="1"/>
</dbReference>
<dbReference type="SUPFAM" id="SSF54160">
    <property type="entry name" value="Chromo domain-like"/>
    <property type="match status" value="1"/>
</dbReference>
<sequence length="1078" mass="119577">MDPLLLFASSLLLLPQCQLPSACLPPDSACSFACLLNHLPARSPACLVPYLLGLLPARSPAWSPACSVLCLPGPLPVRSPACLVLCLPGPLPARSPACSVPCLLDQLPAPALCNKLVITFLDWFFWVIKSVTNQAQASSDPAQLREAHVPDPNHYQGNALDWAYAKWQSDPEIQRSYDKFVTELKRVFDHPVKGKEAAKRLLTIHQGSRSVAEYSVEFRTLAAEAGWDDAALQTVFVNGLSEQLKDELALKDDFGDFNSVISTAIKLDNRLRERKRERNTRPSSQPVIARISQVPRNSVPSAAAPLPPPAHVSAEEPMQLGRAHLTPAERLRRIRAALIDSGADENFLDVDLACQAQLEVETLDVPLVANALDGRLLAKSALSPAKAAPVPFEPSDLSNVPSEYHDLQEVFSKDRALSLPPHRPYDCAIDLLPGATLPSSRLYILSRPEREAMERYIKDSLTADPSLQFIVEVDASDSGVGAVFSQRSPVDQKVHPCAFFSRRLSPAEHNYSIGDRELLAVKLALEEWRHYLEGAEHPFVVWTDHKNLAYIKTAKRLNSRQARWALFFGRFNFTLTFRPGSHNVKSDALSRQFVSAESSDEAETIVPASCVVAMVTWEIQSLVEEAQKAEPDPGNGPHNSQFVPKAVRSQVIQWGHTSRFACHPGTRRTLVLLKRHFWWPSMEKDIRAYISACTVCARGKSTNQRPAGCLRPLPVPSRPWSHIALDFITGLPLSQGNSVILTIVDRFSKSVHFIALAKLPSAQETADLLVQHIFRIHGIPMDIVSDRGPQFISKVWKCFCEALGAKVSLTSGFHPQTNGQCERANQDLETALRCVAAQEPSSWSRHLPWVEYAHNSLTSSATGLSPFECALGYLPPLFPEQEGDIAVPSVKDNLQRCRHVWRLTRAALLRSAEQNKKIADKHRTPAPNYKPGDKVWLSSRDIPLKIDSKKLAPRYIGPFEIEKVLNPTVVRLKLPSSLRIHPSFHVSQLKPVRSSPLCPPADPPPPAQVVDDYPAFTVRQILDVRRRGRGFQYLVDWEGYGPEERSWVSRPLILDPGLLSDFYRLNPDKPGGSPGGVH</sequence>